<dbReference type="PROSITE" id="PS00079">
    <property type="entry name" value="MULTICOPPER_OXIDASE1"/>
    <property type="match status" value="2"/>
</dbReference>
<dbReference type="GO" id="GO:0042597">
    <property type="term" value="C:periplasmic space"/>
    <property type="evidence" value="ECO:0007669"/>
    <property type="project" value="InterPro"/>
</dbReference>
<evidence type="ECO:0000259" key="6">
    <source>
        <dbReference type="Pfam" id="PF07731"/>
    </source>
</evidence>
<dbReference type="NCBIfam" id="TIGR01409">
    <property type="entry name" value="TAT_signal_seq"/>
    <property type="match status" value="1"/>
</dbReference>
<dbReference type="CDD" id="cd13874">
    <property type="entry name" value="CuRO_2_CopA"/>
    <property type="match status" value="1"/>
</dbReference>
<protein>
    <submittedName>
        <fullName evidence="8">Copper resistance system multicopper oxidase</fullName>
    </submittedName>
</protein>
<dbReference type="Proteomes" id="UP000318212">
    <property type="component" value="Unassembled WGS sequence"/>
</dbReference>
<dbReference type="GO" id="GO:0016491">
    <property type="term" value="F:oxidoreductase activity"/>
    <property type="evidence" value="ECO:0007669"/>
    <property type="project" value="UniProtKB-KW"/>
</dbReference>
<evidence type="ECO:0000313" key="9">
    <source>
        <dbReference type="Proteomes" id="UP000318212"/>
    </source>
</evidence>
<accession>A0A508ABN8</accession>
<keyword evidence="1" id="KW-0479">Metal-binding</keyword>
<dbReference type="InterPro" id="IPR006376">
    <property type="entry name" value="Cu-R_CopA"/>
</dbReference>
<keyword evidence="2" id="KW-0732">Signal</keyword>
<dbReference type="PANTHER" id="PTHR11709">
    <property type="entry name" value="MULTI-COPPER OXIDASE"/>
    <property type="match status" value="1"/>
</dbReference>
<keyword evidence="9" id="KW-1185">Reference proteome</keyword>
<dbReference type="InterPro" id="IPR001117">
    <property type="entry name" value="Cu-oxidase_2nd"/>
</dbReference>
<name>A0A508ABN8_9GAMM</name>
<dbReference type="InterPro" id="IPR011707">
    <property type="entry name" value="Cu-oxidase-like_N"/>
</dbReference>
<dbReference type="Pfam" id="PF00394">
    <property type="entry name" value="Cu-oxidase"/>
    <property type="match status" value="1"/>
</dbReference>
<dbReference type="PROSITE" id="PS51318">
    <property type="entry name" value="TAT"/>
    <property type="match status" value="1"/>
</dbReference>
<dbReference type="AlphaFoldDB" id="A0A508ABN8"/>
<evidence type="ECO:0000313" key="8">
    <source>
        <dbReference type="EMBL" id="TQD46343.1"/>
    </source>
</evidence>
<dbReference type="InterPro" id="IPR011706">
    <property type="entry name" value="Cu-oxidase_C"/>
</dbReference>
<evidence type="ECO:0000259" key="7">
    <source>
        <dbReference type="Pfam" id="PF07732"/>
    </source>
</evidence>
<gene>
    <name evidence="8" type="ORF">FKV25_06770</name>
</gene>
<dbReference type="PROSITE" id="PS00080">
    <property type="entry name" value="MULTICOPPER_OXIDASE2"/>
    <property type="match status" value="1"/>
</dbReference>
<evidence type="ECO:0000256" key="4">
    <source>
        <dbReference type="ARBA" id="ARBA00023008"/>
    </source>
</evidence>
<dbReference type="InterPro" id="IPR034282">
    <property type="entry name" value="CuRO_2_CopA"/>
</dbReference>
<dbReference type="CDD" id="cd13896">
    <property type="entry name" value="CuRO_3_CopA"/>
    <property type="match status" value="1"/>
</dbReference>
<dbReference type="InterPro" id="IPR008972">
    <property type="entry name" value="Cupredoxin"/>
</dbReference>
<dbReference type="OrthoDB" id="9757546at2"/>
<dbReference type="InterPro" id="IPR006311">
    <property type="entry name" value="TAT_signal"/>
</dbReference>
<dbReference type="InterPro" id="IPR034279">
    <property type="entry name" value="CuRO_3_CopA"/>
</dbReference>
<dbReference type="InterPro" id="IPR019546">
    <property type="entry name" value="TAT_signal_bac_arc"/>
</dbReference>
<keyword evidence="3" id="KW-0560">Oxidoreductase</keyword>
<dbReference type="NCBIfam" id="TIGR01480">
    <property type="entry name" value="copper_res_A"/>
    <property type="match status" value="1"/>
</dbReference>
<dbReference type="GO" id="GO:0005507">
    <property type="term" value="F:copper ion binding"/>
    <property type="evidence" value="ECO:0007669"/>
    <property type="project" value="InterPro"/>
</dbReference>
<feature type="domain" description="Plastocyanin-like" evidence="7">
    <location>
        <begin position="64"/>
        <end position="178"/>
    </location>
</feature>
<dbReference type="Pfam" id="PF07731">
    <property type="entry name" value="Cu-oxidase_2"/>
    <property type="match status" value="1"/>
</dbReference>
<proteinExistence type="predicted"/>
<evidence type="ECO:0000259" key="5">
    <source>
        <dbReference type="Pfam" id="PF00394"/>
    </source>
</evidence>
<dbReference type="InterPro" id="IPR002355">
    <property type="entry name" value="Cu_oxidase_Cu_BS"/>
</dbReference>
<feature type="domain" description="Plastocyanin-like" evidence="5">
    <location>
        <begin position="189"/>
        <end position="364"/>
    </location>
</feature>
<dbReference type="RefSeq" id="WP_141518028.1">
    <property type="nucleotide sequence ID" value="NZ_VICE01000066.1"/>
</dbReference>
<evidence type="ECO:0000256" key="1">
    <source>
        <dbReference type="ARBA" id="ARBA00022723"/>
    </source>
</evidence>
<evidence type="ECO:0000256" key="3">
    <source>
        <dbReference type="ARBA" id="ARBA00023002"/>
    </source>
</evidence>
<dbReference type="SUPFAM" id="SSF49503">
    <property type="entry name" value="Cupredoxins"/>
    <property type="match status" value="3"/>
</dbReference>
<feature type="domain" description="Plastocyanin-like" evidence="6">
    <location>
        <begin position="482"/>
        <end position="598"/>
    </location>
</feature>
<dbReference type="Pfam" id="PF07732">
    <property type="entry name" value="Cu-oxidase_3"/>
    <property type="match status" value="1"/>
</dbReference>
<dbReference type="InterPro" id="IPR033138">
    <property type="entry name" value="Cu_oxidase_CS"/>
</dbReference>
<keyword evidence="4" id="KW-0186">Copper</keyword>
<reference evidence="8 9" key="1">
    <citation type="submission" date="2019-06" db="EMBL/GenBank/DDBJ databases">
        <title>Lysobacter alkalisoli sp. nov. isolated from saline soil.</title>
        <authorList>
            <person name="Sun J.-Q."/>
            <person name="Xu L."/>
        </authorList>
    </citation>
    <scope>NUCLEOTIDE SEQUENCE [LARGE SCALE GENOMIC DNA]</scope>
    <source>
        <strain evidence="8 9">JCM 31130</strain>
    </source>
</reference>
<dbReference type="PANTHER" id="PTHR11709:SF394">
    <property type="entry name" value="FI03373P-RELATED"/>
    <property type="match status" value="1"/>
</dbReference>
<dbReference type="Gene3D" id="2.60.40.420">
    <property type="entry name" value="Cupredoxins - blue copper proteins"/>
    <property type="match status" value="3"/>
</dbReference>
<dbReference type="EMBL" id="VICE01000066">
    <property type="protein sequence ID" value="TQD46343.1"/>
    <property type="molecule type" value="Genomic_DNA"/>
</dbReference>
<organism evidence="8 9">
    <name type="scientific">Marilutibacter aestuarii</name>
    <dbReference type="NCBI Taxonomy" id="1706195"/>
    <lineage>
        <taxon>Bacteria</taxon>
        <taxon>Pseudomonadati</taxon>
        <taxon>Pseudomonadota</taxon>
        <taxon>Gammaproteobacteria</taxon>
        <taxon>Lysobacterales</taxon>
        <taxon>Lysobacteraceae</taxon>
        <taxon>Marilutibacter</taxon>
    </lineage>
</organism>
<dbReference type="InterPro" id="IPR045087">
    <property type="entry name" value="Cu-oxidase_fam"/>
</dbReference>
<evidence type="ECO:0000256" key="2">
    <source>
        <dbReference type="ARBA" id="ARBA00022729"/>
    </source>
</evidence>
<comment type="caution">
    <text evidence="8">The sequence shown here is derived from an EMBL/GenBank/DDBJ whole genome shotgun (WGS) entry which is preliminary data.</text>
</comment>
<sequence length="600" mass="66243">MSFFSPKGADAVPSALSRRRFVQGLAAGGVVAGLAPWAGRAWSSPTTVPGAVLTGTEFDLAIGESPVNFTGRTRPAITVNGRLPAPLLRWREGTTVNLRVHNRLPPGSTHGDATSIHWHGIILPANMDGVPGLSFDGIARGEAYHYRFDVNQGGTYWYHSHSGFQEQAGLYGPLVIHPIAPEPFAFDRDYVVMLSDWTDLDPAALFARLKKMASYDNTYMRTVGDFVRDVERKGLADTLDDRGMWGEMRMTPTDLSDVNANTYTYLMNGTTSLGNWTGLFRSGEKVRLRFINGSAMTYFDVRIPGLKMTVVASDGMYVHPVTVDEFRIAVAETFDVIVEPSGQDAFTIFAQDMGRTGYVSGTLATREGLRAPVPAVDRRPILTMADMGHGGMDHDMGAMKGMEGGCGANMGHGDGHDMSAMSHGDTMQSHPASEEGNPLVDMQTMSPEPRLADPGVGLRDNGRRVLSYADLRSRFEDPDGRDPGRTVELHLTGHMEKFAWSFDGIKFASAEPLRMNYGERLRIVLVNDTMMTHPIHLHGVWSDLEDENGNFMVRKHTVDMQPGTRRSYRVRADALGRWAYHCHLLYHMEAGMMREVRIEA</sequence>